<dbReference type="Gene3D" id="3.40.50.2300">
    <property type="match status" value="2"/>
</dbReference>
<dbReference type="GO" id="GO:0003700">
    <property type="term" value="F:DNA-binding transcription factor activity"/>
    <property type="evidence" value="ECO:0007669"/>
    <property type="project" value="TreeGrafter"/>
</dbReference>
<feature type="domain" description="HTH cro/C1-type" evidence="6">
    <location>
        <begin position="3"/>
        <end position="51"/>
    </location>
</feature>
<keyword evidence="3 8" id="KW-0238">DNA-binding</keyword>
<dbReference type="SUPFAM" id="SSF47413">
    <property type="entry name" value="lambda repressor-like DNA-binding domains"/>
    <property type="match status" value="1"/>
</dbReference>
<dbReference type="Proteomes" id="UP000544052">
    <property type="component" value="Unassembled WGS sequence"/>
</dbReference>
<evidence type="ECO:0000256" key="3">
    <source>
        <dbReference type="ARBA" id="ARBA00023125"/>
    </source>
</evidence>
<keyword evidence="10" id="KW-1185">Reference proteome</keyword>
<dbReference type="InterPro" id="IPR028082">
    <property type="entry name" value="Peripla_BP_I"/>
</dbReference>
<keyword evidence="2" id="KW-0805">Transcription regulation</keyword>
<dbReference type="EMBL" id="JACIUZ010000033">
    <property type="protein sequence ID" value="MBB1063130.1"/>
    <property type="molecule type" value="Genomic_DNA"/>
</dbReference>
<dbReference type="Pfam" id="PF13377">
    <property type="entry name" value="Peripla_BP_3"/>
    <property type="match status" value="1"/>
</dbReference>
<gene>
    <name evidence="8" type="ORF">H5R63_05250</name>
    <name evidence="7" type="ORF">H5R64_04950</name>
</gene>
<accession>A0A7W3YCP2</accession>
<organism evidence="8 9">
    <name type="scientific">Limosilactobacillus fastidiosus</name>
    <dbReference type="NCBI Taxonomy" id="2759855"/>
    <lineage>
        <taxon>Bacteria</taxon>
        <taxon>Bacillati</taxon>
        <taxon>Bacillota</taxon>
        <taxon>Bacilli</taxon>
        <taxon>Lactobacillales</taxon>
        <taxon>Lactobacillaceae</taxon>
        <taxon>Limosilactobacillus</taxon>
    </lineage>
</organism>
<dbReference type="PROSITE" id="PS50932">
    <property type="entry name" value="HTH_LACI_2"/>
    <property type="match status" value="1"/>
</dbReference>
<dbReference type="Gene3D" id="1.10.260.40">
    <property type="entry name" value="lambda repressor-like DNA-binding domains"/>
    <property type="match status" value="1"/>
</dbReference>
<comment type="caution">
    <text evidence="8">The sequence shown here is derived from an EMBL/GenBank/DDBJ whole genome shotgun (WGS) entry which is preliminary data.</text>
</comment>
<dbReference type="CDD" id="cd06291">
    <property type="entry name" value="PBP1_Qymf-like"/>
    <property type="match status" value="1"/>
</dbReference>
<dbReference type="EMBL" id="JACIUY010000052">
    <property type="protein sequence ID" value="MBB1086192.1"/>
    <property type="molecule type" value="Genomic_DNA"/>
</dbReference>
<evidence type="ECO:0000256" key="4">
    <source>
        <dbReference type="ARBA" id="ARBA00023163"/>
    </source>
</evidence>
<dbReference type="SMART" id="SM00354">
    <property type="entry name" value="HTH_LACI"/>
    <property type="match status" value="1"/>
</dbReference>
<evidence type="ECO:0000259" key="5">
    <source>
        <dbReference type="PROSITE" id="PS50932"/>
    </source>
</evidence>
<keyword evidence="1" id="KW-0678">Repressor</keyword>
<evidence type="ECO:0000256" key="1">
    <source>
        <dbReference type="ARBA" id="ARBA00022491"/>
    </source>
</evidence>
<reference evidence="9 10" key="1">
    <citation type="submission" date="2020-07" db="EMBL/GenBank/DDBJ databases">
        <title>Description of Limosilactobacillus balticus sp. nov., Limosilactobacillus agrestis sp. nov., Limosilactobacillus albertensis sp. nov., Limosilactobacillus rudii sp. nov., Limosilactobacillus fastidiosus sp. nov., five novel Limosilactobacillus species isolated from the vertebrate gastrointestinal tract, and proposal of 6 subspecies of Limosilactobacillus reuteri adapted to the gastrointestinal tract of specific vertebrate hosts.</title>
        <authorList>
            <person name="Li F."/>
            <person name="Cheng C."/>
            <person name="Zheng J."/>
            <person name="Quevedo R.M."/>
            <person name="Li J."/>
            <person name="Roos S."/>
            <person name="Gaenzle M.G."/>
            <person name="Walter J."/>
        </authorList>
    </citation>
    <scope>NUCLEOTIDE SEQUENCE [LARGE SCALE GENOMIC DNA]</scope>
    <source>
        <strain evidence="8 9">WF-MA3-C</strain>
        <strain evidence="7 10">WF-MO7-1</strain>
    </source>
</reference>
<dbReference type="InterPro" id="IPR000843">
    <property type="entry name" value="HTH_LacI"/>
</dbReference>
<protein>
    <submittedName>
        <fullName evidence="8">LacI family DNA-binding transcriptional regulator</fullName>
    </submittedName>
</protein>
<feature type="domain" description="HTH lacI-type" evidence="5">
    <location>
        <begin position="7"/>
        <end position="61"/>
    </location>
</feature>
<dbReference type="Pfam" id="PF00356">
    <property type="entry name" value="LacI"/>
    <property type="match status" value="1"/>
</dbReference>
<evidence type="ECO:0000313" key="7">
    <source>
        <dbReference type="EMBL" id="MBB1063130.1"/>
    </source>
</evidence>
<evidence type="ECO:0000259" key="6">
    <source>
        <dbReference type="PROSITE" id="PS50943"/>
    </source>
</evidence>
<dbReference type="PRINTS" id="PR00036">
    <property type="entry name" value="HTHLACI"/>
</dbReference>
<sequence length="329" mass="37340">MVEKKTIKLDDVAKLAGVSKTTVSRVLNNRGYLSEKTIKKVHEAMDELNYRPNAIARQLFKQKTNLVALVFPTVDNPFFAELEAELEKRFDRLGYRVLMGNSQNNPKKERDYLKLLLNHQVDGLIVGSHNQGISEYKKTTRPIVSIERFVGKQIPVVSSDNYQGGLLAVQRLLNDGCKHIIHTNYPINLVSPNELRQQAYEDLMNKHNRKPITYSVSFDVSDEEKERVFRKMFQEHPEVDGIFADNDTNASLIIRIGKEFNRHVPDDLKVVGYDGANITRMLSPELTTVQQPIPEMATKAVELLLQLINGKTDVKSVTLPVKLINSTTA</sequence>
<dbReference type="AlphaFoldDB" id="A0A7W3YCP2"/>
<keyword evidence="4" id="KW-0804">Transcription</keyword>
<dbReference type="InterPro" id="IPR010982">
    <property type="entry name" value="Lambda_DNA-bd_dom_sf"/>
</dbReference>
<dbReference type="PANTHER" id="PTHR30146">
    <property type="entry name" value="LACI-RELATED TRANSCRIPTIONAL REPRESSOR"/>
    <property type="match status" value="1"/>
</dbReference>
<dbReference type="CDD" id="cd01392">
    <property type="entry name" value="HTH_LacI"/>
    <property type="match status" value="1"/>
</dbReference>
<dbReference type="RefSeq" id="WP_182581075.1">
    <property type="nucleotide sequence ID" value="NZ_JACIUY010000052.1"/>
</dbReference>
<dbReference type="InterPro" id="IPR001387">
    <property type="entry name" value="Cro/C1-type_HTH"/>
</dbReference>
<proteinExistence type="predicted"/>
<dbReference type="PANTHER" id="PTHR30146:SF95">
    <property type="entry name" value="RIBOSE OPERON REPRESSOR"/>
    <property type="match status" value="1"/>
</dbReference>
<dbReference type="GO" id="GO:0000976">
    <property type="term" value="F:transcription cis-regulatory region binding"/>
    <property type="evidence" value="ECO:0007669"/>
    <property type="project" value="TreeGrafter"/>
</dbReference>
<evidence type="ECO:0000256" key="2">
    <source>
        <dbReference type="ARBA" id="ARBA00023015"/>
    </source>
</evidence>
<evidence type="ECO:0000313" key="8">
    <source>
        <dbReference type="EMBL" id="MBB1086192.1"/>
    </source>
</evidence>
<dbReference type="SUPFAM" id="SSF53822">
    <property type="entry name" value="Periplasmic binding protein-like I"/>
    <property type="match status" value="1"/>
</dbReference>
<dbReference type="InterPro" id="IPR046335">
    <property type="entry name" value="LacI/GalR-like_sensor"/>
</dbReference>
<dbReference type="PROSITE" id="PS00356">
    <property type="entry name" value="HTH_LACI_1"/>
    <property type="match status" value="1"/>
</dbReference>
<dbReference type="PROSITE" id="PS50943">
    <property type="entry name" value="HTH_CROC1"/>
    <property type="match status" value="1"/>
</dbReference>
<evidence type="ECO:0000313" key="9">
    <source>
        <dbReference type="Proteomes" id="UP000518255"/>
    </source>
</evidence>
<evidence type="ECO:0000313" key="10">
    <source>
        <dbReference type="Proteomes" id="UP000544052"/>
    </source>
</evidence>
<dbReference type="Proteomes" id="UP000518255">
    <property type="component" value="Unassembled WGS sequence"/>
</dbReference>
<name>A0A7W3YCP2_9LACO</name>